<evidence type="ECO:0000256" key="2">
    <source>
        <dbReference type="ARBA" id="ARBA00012438"/>
    </source>
</evidence>
<dbReference type="SUPFAM" id="SSF55874">
    <property type="entry name" value="ATPase domain of HSP90 chaperone/DNA topoisomerase II/histidine kinase"/>
    <property type="match status" value="1"/>
</dbReference>
<evidence type="ECO:0000259" key="6">
    <source>
        <dbReference type="PROSITE" id="PS50109"/>
    </source>
</evidence>
<dbReference type="InterPro" id="IPR005467">
    <property type="entry name" value="His_kinase_dom"/>
</dbReference>
<dbReference type="CDD" id="cd17546">
    <property type="entry name" value="REC_hyHK_CKI1_RcsC-like"/>
    <property type="match status" value="1"/>
</dbReference>
<dbReference type="SMART" id="SM00448">
    <property type="entry name" value="REC"/>
    <property type="match status" value="1"/>
</dbReference>
<dbReference type="PRINTS" id="PR00344">
    <property type="entry name" value="BCTRLSENSOR"/>
</dbReference>
<dbReference type="AlphaFoldDB" id="A0A7S1IR66"/>
<dbReference type="Gene3D" id="3.30.565.10">
    <property type="entry name" value="Histidine kinase-like ATPase, C-terminal domain"/>
    <property type="match status" value="1"/>
</dbReference>
<dbReference type="Pfam" id="PF02518">
    <property type="entry name" value="HATPase_c"/>
    <property type="match status" value="1"/>
</dbReference>
<dbReference type="GO" id="GO:0005886">
    <property type="term" value="C:plasma membrane"/>
    <property type="evidence" value="ECO:0007669"/>
    <property type="project" value="TreeGrafter"/>
</dbReference>
<keyword evidence="3" id="KW-0808">Transferase</keyword>
<feature type="modified residue" description="4-aspartylphosphate" evidence="5">
    <location>
        <position position="223"/>
    </location>
</feature>
<dbReference type="EC" id="2.7.13.3" evidence="2"/>
<dbReference type="InterPro" id="IPR001789">
    <property type="entry name" value="Sig_transdc_resp-reg_receiver"/>
</dbReference>
<dbReference type="GO" id="GO:0000155">
    <property type="term" value="F:phosphorelay sensor kinase activity"/>
    <property type="evidence" value="ECO:0007669"/>
    <property type="project" value="TreeGrafter"/>
</dbReference>
<name>A0A7S1IR66_9EUGL</name>
<feature type="domain" description="Histidine kinase" evidence="6">
    <location>
        <begin position="1"/>
        <end position="150"/>
    </location>
</feature>
<evidence type="ECO:0000256" key="4">
    <source>
        <dbReference type="ARBA" id="ARBA00022777"/>
    </source>
</evidence>
<evidence type="ECO:0000256" key="3">
    <source>
        <dbReference type="ARBA" id="ARBA00022679"/>
    </source>
</evidence>
<keyword evidence="4" id="KW-0418">Kinase</keyword>
<dbReference type="EMBL" id="HBGA01082758">
    <property type="protein sequence ID" value="CAD9019749.1"/>
    <property type="molecule type" value="Transcribed_RNA"/>
</dbReference>
<gene>
    <name evidence="8" type="ORF">EGYM00392_LOCUS30863</name>
</gene>
<feature type="domain" description="Response regulatory" evidence="7">
    <location>
        <begin position="172"/>
        <end position="288"/>
    </location>
</feature>
<reference evidence="8" key="1">
    <citation type="submission" date="2021-01" db="EMBL/GenBank/DDBJ databases">
        <authorList>
            <person name="Corre E."/>
            <person name="Pelletier E."/>
            <person name="Niang G."/>
            <person name="Scheremetjew M."/>
            <person name="Finn R."/>
            <person name="Kale V."/>
            <person name="Holt S."/>
            <person name="Cochrane G."/>
            <person name="Meng A."/>
            <person name="Brown T."/>
            <person name="Cohen L."/>
        </authorList>
    </citation>
    <scope>NUCLEOTIDE SEQUENCE</scope>
    <source>
        <strain evidence="8">NIES-381</strain>
    </source>
</reference>
<dbReference type="Pfam" id="PF00072">
    <property type="entry name" value="Response_reg"/>
    <property type="match status" value="1"/>
</dbReference>
<organism evidence="8">
    <name type="scientific">Eutreptiella gymnastica</name>
    <dbReference type="NCBI Taxonomy" id="73025"/>
    <lineage>
        <taxon>Eukaryota</taxon>
        <taxon>Discoba</taxon>
        <taxon>Euglenozoa</taxon>
        <taxon>Euglenida</taxon>
        <taxon>Spirocuta</taxon>
        <taxon>Euglenophyceae</taxon>
        <taxon>Eutreptiales</taxon>
        <taxon>Eutreptiaceae</taxon>
        <taxon>Eutreptiella</taxon>
    </lineage>
</organism>
<dbReference type="PROSITE" id="PS50110">
    <property type="entry name" value="RESPONSE_REGULATORY"/>
    <property type="match status" value="1"/>
</dbReference>
<dbReference type="InterPro" id="IPR004358">
    <property type="entry name" value="Sig_transdc_His_kin-like_C"/>
</dbReference>
<dbReference type="SMART" id="SM00387">
    <property type="entry name" value="HATPase_c"/>
    <property type="match status" value="1"/>
</dbReference>
<dbReference type="InterPro" id="IPR036890">
    <property type="entry name" value="HATPase_C_sf"/>
</dbReference>
<dbReference type="SUPFAM" id="SSF52172">
    <property type="entry name" value="CheY-like"/>
    <property type="match status" value="1"/>
</dbReference>
<comment type="catalytic activity">
    <reaction evidence="1">
        <text>ATP + protein L-histidine = ADP + protein N-phospho-L-histidine.</text>
        <dbReference type="EC" id="2.7.13.3"/>
    </reaction>
</comment>
<evidence type="ECO:0000256" key="1">
    <source>
        <dbReference type="ARBA" id="ARBA00000085"/>
    </source>
</evidence>
<dbReference type="Gene3D" id="3.40.50.2300">
    <property type="match status" value="1"/>
</dbReference>
<protein>
    <recommendedName>
        <fullName evidence="2">histidine kinase</fullName>
        <ecNumber evidence="2">2.7.13.3</ecNumber>
    </recommendedName>
</protein>
<dbReference type="InterPro" id="IPR003594">
    <property type="entry name" value="HATPase_dom"/>
</dbReference>
<dbReference type="PROSITE" id="PS50109">
    <property type="entry name" value="HIS_KIN"/>
    <property type="match status" value="1"/>
</dbReference>
<dbReference type="PANTHER" id="PTHR43047">
    <property type="entry name" value="TWO-COMPONENT HISTIDINE PROTEIN KINASE"/>
    <property type="match status" value="1"/>
</dbReference>
<dbReference type="CDD" id="cd16922">
    <property type="entry name" value="HATPase_EvgS-ArcB-TorS-like"/>
    <property type="match status" value="1"/>
</dbReference>
<dbReference type="GO" id="GO:0009927">
    <property type="term" value="F:histidine phosphotransfer kinase activity"/>
    <property type="evidence" value="ECO:0007669"/>
    <property type="project" value="TreeGrafter"/>
</dbReference>
<evidence type="ECO:0000256" key="5">
    <source>
        <dbReference type="PROSITE-ProRule" id="PRU00169"/>
    </source>
</evidence>
<sequence>MLQNWNTMVGTLVQSKDLAFHFEVDPRLPLQACLDDLRLQQMLLNLVSNACKFTKVGFVLVRCQLVSIQGKCESHLRVEVQDSGCGVPLEHQPLLFKAFSQADASVGRKYGGTGLGLSIVKSLAALMDGETGFSSTDRGSCFWFTVPLTQVDAGGLQVELKEPKSVVRHRCTVLVVDDTEMNILLLEHMSRRIGVNLIAFRTGGEAISHLSSTFEMPHFILTDIWMPQMTGFEFASALQEMQVAIPVVAYTADGDPETELKATANGIRKVYQKPLTRDRFIDMCNTFGEIKGDALNPLKGRAVESLVDIPLEK</sequence>
<evidence type="ECO:0000313" key="8">
    <source>
        <dbReference type="EMBL" id="CAD9019749.1"/>
    </source>
</evidence>
<proteinExistence type="predicted"/>
<evidence type="ECO:0000259" key="7">
    <source>
        <dbReference type="PROSITE" id="PS50110"/>
    </source>
</evidence>
<keyword evidence="5" id="KW-0597">Phosphoprotein</keyword>
<accession>A0A7S1IR66</accession>
<dbReference type="PANTHER" id="PTHR43047:SF68">
    <property type="entry name" value="HISTIDINE KINASE 5"/>
    <property type="match status" value="1"/>
</dbReference>
<dbReference type="InterPro" id="IPR011006">
    <property type="entry name" value="CheY-like_superfamily"/>
</dbReference>